<evidence type="ECO:0000256" key="2">
    <source>
        <dbReference type="ARBA" id="ARBA00023002"/>
    </source>
</evidence>
<dbReference type="OrthoDB" id="154414at2"/>
<gene>
    <name evidence="3" type="ORF">IE4771_PD00479</name>
</gene>
<dbReference type="CDD" id="cd05233">
    <property type="entry name" value="SDR_c"/>
    <property type="match status" value="1"/>
</dbReference>
<evidence type="ECO:0000313" key="3">
    <source>
        <dbReference type="EMBL" id="AIC31034.1"/>
    </source>
</evidence>
<dbReference type="PANTHER" id="PTHR43639">
    <property type="entry name" value="OXIDOREDUCTASE, SHORT-CHAIN DEHYDROGENASE/REDUCTASE FAMILY (AFU_ORTHOLOGUE AFUA_5G02870)"/>
    <property type="match status" value="1"/>
</dbReference>
<dbReference type="PANTHER" id="PTHR43639:SF1">
    <property type="entry name" value="SHORT-CHAIN DEHYDROGENASE_REDUCTASE FAMILY PROTEIN"/>
    <property type="match status" value="1"/>
</dbReference>
<reference evidence="3 4" key="1">
    <citation type="submission" date="2013-12" db="EMBL/GenBank/DDBJ databases">
        <title>Complete genome sequence of Rhizobium etli bv. mimosae IE4771.</title>
        <authorList>
            <person name="Bustos P."/>
            <person name="Santamaria R.I."/>
            <person name="Lozano L."/>
            <person name="Ormeno-Orrillo E."/>
            <person name="Rogel M.A."/>
            <person name="Romero D."/>
            <person name="Cevallos M.A."/>
            <person name="Martinez-Romero E."/>
            <person name="Gonzalez V."/>
        </authorList>
    </citation>
    <scope>NUCLEOTIDE SEQUENCE [LARGE SCALE GENOMIC DNA]</scope>
    <source>
        <strain evidence="3 4">IE4771</strain>
        <plasmid evidence="4">Plasmid pRetIE4771d</plasmid>
    </source>
</reference>
<evidence type="ECO:0000256" key="1">
    <source>
        <dbReference type="ARBA" id="ARBA00006484"/>
    </source>
</evidence>
<dbReference type="PRINTS" id="PR00081">
    <property type="entry name" value="GDHRDH"/>
</dbReference>
<dbReference type="InterPro" id="IPR002347">
    <property type="entry name" value="SDR_fam"/>
</dbReference>
<accession>A0A060IBK0</accession>
<protein>
    <submittedName>
        <fullName evidence="3">3-oxoacyl-(Acyl-carrier-protein) reductase protein</fullName>
        <ecNumber evidence="3">1.1.1.100</ecNumber>
    </submittedName>
</protein>
<keyword evidence="3" id="KW-0614">Plasmid</keyword>
<dbReference type="SUPFAM" id="SSF51735">
    <property type="entry name" value="NAD(P)-binding Rossmann-fold domains"/>
    <property type="match status" value="1"/>
</dbReference>
<dbReference type="KEGG" id="rei:IE4771_PD00479"/>
<dbReference type="GO" id="GO:0004316">
    <property type="term" value="F:3-oxoacyl-[acyl-carrier-protein] reductase (NADPH) activity"/>
    <property type="evidence" value="ECO:0007669"/>
    <property type="project" value="UniProtKB-EC"/>
</dbReference>
<comment type="similarity">
    <text evidence="1">Belongs to the short-chain dehydrogenases/reductases (SDR) family.</text>
</comment>
<dbReference type="EC" id="1.1.1.100" evidence="3"/>
<dbReference type="AlphaFoldDB" id="A0A060IBK0"/>
<dbReference type="Pfam" id="PF13561">
    <property type="entry name" value="adh_short_C2"/>
    <property type="match status" value="1"/>
</dbReference>
<dbReference type="PRINTS" id="PR00080">
    <property type="entry name" value="SDRFAMILY"/>
</dbReference>
<dbReference type="FunFam" id="3.40.50.720:FF:000084">
    <property type="entry name" value="Short-chain dehydrogenase reductase"/>
    <property type="match status" value="1"/>
</dbReference>
<dbReference type="Gene3D" id="3.40.50.720">
    <property type="entry name" value="NAD(P)-binding Rossmann-like Domain"/>
    <property type="match status" value="1"/>
</dbReference>
<dbReference type="Proteomes" id="UP000027180">
    <property type="component" value="Plasmid pRetIE4771d"/>
</dbReference>
<keyword evidence="2 3" id="KW-0560">Oxidoreductase</keyword>
<sequence length="254" mass="26731">MSQLQPLTGQTVLVTGASGGIGAAIVERLSAEGARPVIHYGRDRPRAEALLHKLGGNGLIVQADLSRPDGAFALWCDALSAAGRIHAVVNNAGIRNEISIDADPADWRTAWQKEFQVNFFAAADLCKEALVHFKQHGGGRIVNMASRAGQRGYAADAMPYGATKAALTNLTKSIARSFGRDGVVAVSVAPGWVRTDMAEDFVARHGKEAAVGDIPIGEMAEPGEIAELVAFLLRPSQASVNGATFDVNGGSYIR</sequence>
<name>A0A060IBK0_RHIET</name>
<dbReference type="HOGENOM" id="CLU_010194_1_3_5"/>
<proteinExistence type="inferred from homology"/>
<dbReference type="InterPro" id="IPR036291">
    <property type="entry name" value="NAD(P)-bd_dom_sf"/>
</dbReference>
<geneLocation type="plasmid" evidence="3 4">
    <name>pRetIE4771d</name>
</geneLocation>
<dbReference type="EMBL" id="CP006990">
    <property type="protein sequence ID" value="AIC31034.1"/>
    <property type="molecule type" value="Genomic_DNA"/>
</dbReference>
<dbReference type="RefSeq" id="WP_040142090.1">
    <property type="nucleotide sequence ID" value="NZ_CP006990.1"/>
</dbReference>
<evidence type="ECO:0000313" key="4">
    <source>
        <dbReference type="Proteomes" id="UP000027180"/>
    </source>
</evidence>
<organism evidence="3 4">
    <name type="scientific">Rhizobium etli bv. mimosae str. IE4771</name>
    <dbReference type="NCBI Taxonomy" id="1432050"/>
    <lineage>
        <taxon>Bacteria</taxon>
        <taxon>Pseudomonadati</taxon>
        <taxon>Pseudomonadota</taxon>
        <taxon>Alphaproteobacteria</taxon>
        <taxon>Hyphomicrobiales</taxon>
        <taxon>Rhizobiaceae</taxon>
        <taxon>Rhizobium/Agrobacterium group</taxon>
        <taxon>Rhizobium</taxon>
    </lineage>
</organism>